<evidence type="ECO:0000313" key="2">
    <source>
        <dbReference type="Proteomes" id="UP000005445"/>
    </source>
</evidence>
<keyword evidence="2" id="KW-1185">Reference proteome</keyword>
<dbReference type="OrthoDB" id="26307at10239"/>
<proteinExistence type="predicted"/>
<dbReference type="KEGG" id="vg:11536867"/>
<dbReference type="RefSeq" id="YP_004957226.1">
    <property type="nucleotide sequence ID" value="NC_016563.1"/>
</dbReference>
<sequence>MTRHTRNRQLEKLGIKGYVVNVPLPIMIKHHQYENNLDCTFSWERYKLKKLSQAYWKRKRFNKKIRKNNWKVRYMRAANYVTYKSHDDMMGFCSIK</sequence>
<name>G9B1W2_9CAUD</name>
<organism evidence="1 2">
    <name type="scientific">Bacillus phage W.Ph</name>
    <dbReference type="NCBI Taxonomy" id="764595"/>
    <lineage>
        <taxon>Viruses</taxon>
        <taxon>Duplodnaviria</taxon>
        <taxon>Heunggongvirae</taxon>
        <taxon>Uroviricota</taxon>
        <taxon>Caudoviricetes</taxon>
        <taxon>Herelleviridae</taxon>
        <taxon>Bastillevirinae</taxon>
        <taxon>Wphvirus</taxon>
        <taxon>Wphvirus WPh</taxon>
    </lineage>
</organism>
<evidence type="ECO:0000313" key="1">
    <source>
        <dbReference type="EMBL" id="ADH03357.1"/>
    </source>
</evidence>
<dbReference type="GeneID" id="11536867"/>
<dbReference type="EMBL" id="HM144387">
    <property type="protein sequence ID" value="ADH03357.1"/>
    <property type="molecule type" value="Genomic_DNA"/>
</dbReference>
<protein>
    <submittedName>
        <fullName evidence="1">Gp211</fullName>
    </submittedName>
</protein>
<reference evidence="1 2" key="1">
    <citation type="submission" date="2013-01" db="EMBL/GenBank/DDBJ databases">
        <title>Large myovirus of Bacillus.</title>
        <authorList>
            <person name="Klumpp J."/>
            <person name="Beyer W."/>
            <person name="Loessner M.J."/>
        </authorList>
    </citation>
    <scope>NUCLEOTIDE SEQUENCE [LARGE SCALE GENOMIC DNA]</scope>
</reference>
<accession>G9B1W2</accession>
<dbReference type="Proteomes" id="UP000005445">
    <property type="component" value="Segment"/>
</dbReference>